<feature type="transmembrane region" description="Helical" evidence="13">
    <location>
        <begin position="640"/>
        <end position="663"/>
    </location>
</feature>
<keyword evidence="5 13" id="KW-0812">Transmembrane</keyword>
<evidence type="ECO:0000256" key="11">
    <source>
        <dbReference type="ARBA" id="ARBA00023286"/>
    </source>
</evidence>
<evidence type="ECO:0000256" key="1">
    <source>
        <dbReference type="ARBA" id="ARBA00004651"/>
    </source>
</evidence>
<reference evidence="15" key="1">
    <citation type="submission" date="2020-07" db="EMBL/GenBank/DDBJ databases">
        <title>Multicomponent nature underlies the extraordinary mechanical properties of spider dragline silk.</title>
        <authorList>
            <person name="Kono N."/>
            <person name="Nakamura H."/>
            <person name="Mori M."/>
            <person name="Yoshida Y."/>
            <person name="Ohtoshi R."/>
            <person name="Malay A.D."/>
            <person name="Moran D.A.P."/>
            <person name="Tomita M."/>
            <person name="Numata K."/>
            <person name="Arakawa K."/>
        </authorList>
    </citation>
    <scope>NUCLEOTIDE SEQUENCE</scope>
</reference>
<sequence>MKPTYKVRYTEWPPWAMDIPVGNKTILYGVLKDVFEALSYSLNYQFEIHSQVDHQFGALQADGSYSGMLGALHKKEVDIAGPFVASEQRAAVAEFTNCLEFSKLGIITGIVSSDRNMFLYAKVFTWKVWLSLLMTIIGVALVAALIYNVSVNGWKHNQISLLSRYFWVFWSFLIGHDAGTTNHWALINIWNKESFRILLAAWLLGPVINSLFSFQGSITSTFAITKLRPVIADLEELSQKTNIIPVTTKGSAVQICFMTSPDHAHLWKRMENNSIIFSAETVAETMAKIEKGTHILIVDYIYALNIASDYVKRTGRCSVQVEELLFCQNFIALALRKGTEVTTMRRINTKLTYIIQAKLTDRWMNRVYTNYTHCTRQPSEESKPLSITDILGGFVIWGVGITVSILLLIVEIGENKRYRKLVKNESSLSATSIAPLAESGVIDPMMRPTYKVRYTEWPPWAMDTFAENVTVLDGVLRDVYAALSYSLNYNFIIKSQEDRQFGSLQADGSYSGMLGKLINKETDIAGPFVASEQRAAVVDFTNCLGFSNIGIITGVISSDRNVFLYANVFSWKVWFSLLLAIVGISLVAELIFNVSVGGWKHNQVSLLVNYFWFFWRYLVGRDGGSTNHWTLIYIWHRQSFRILLSAWLLGPVITALLCFQGSIVSTFAVTKLRPVIADLDELSEKTNIIPVTSKGSAVQICFKASESHSELWKRMENNSIAFKPEAVEETIQKVEKGTHVLLIDYVYALHLVSDYVKRTGRCSVQVEELNFCQSFIALAVQKSTSAKTVKKINSKLTYIIQAKLTDRWMNRVYTNYTHCTRQQPERSKPLNIKDILGGFVIWGIGIVVSSLVLMTEIFQSTRERNFKKRKNLPALKTTSKVLFSK</sequence>
<feature type="domain" description="Ionotropic glutamate receptor L-glutamate and glycine-binding" evidence="14">
    <location>
        <begin position="14"/>
        <end position="74"/>
    </location>
</feature>
<keyword evidence="3" id="KW-0813">Transport</keyword>
<evidence type="ECO:0000256" key="10">
    <source>
        <dbReference type="ARBA" id="ARBA00023180"/>
    </source>
</evidence>
<dbReference type="Gene3D" id="1.10.287.70">
    <property type="match status" value="2"/>
</dbReference>
<evidence type="ECO:0000256" key="12">
    <source>
        <dbReference type="ARBA" id="ARBA00023303"/>
    </source>
</evidence>
<feature type="transmembrane region" description="Helical" evidence="13">
    <location>
        <begin position="390"/>
        <end position="410"/>
    </location>
</feature>
<keyword evidence="9" id="KW-0675">Receptor</keyword>
<organism evidence="15 16">
    <name type="scientific">Trichonephila clavata</name>
    <name type="common">Joro spider</name>
    <name type="synonym">Nephila clavata</name>
    <dbReference type="NCBI Taxonomy" id="2740835"/>
    <lineage>
        <taxon>Eukaryota</taxon>
        <taxon>Metazoa</taxon>
        <taxon>Ecdysozoa</taxon>
        <taxon>Arthropoda</taxon>
        <taxon>Chelicerata</taxon>
        <taxon>Arachnida</taxon>
        <taxon>Araneae</taxon>
        <taxon>Araneomorphae</taxon>
        <taxon>Entelegynae</taxon>
        <taxon>Araneoidea</taxon>
        <taxon>Nephilidae</taxon>
        <taxon>Trichonephila</taxon>
    </lineage>
</organism>
<dbReference type="InterPro" id="IPR001320">
    <property type="entry name" value="Iontro_rcpt_C"/>
</dbReference>
<dbReference type="SUPFAM" id="SSF53850">
    <property type="entry name" value="Periplasmic binding protein-like II"/>
    <property type="match status" value="2"/>
</dbReference>
<feature type="transmembrane region" description="Helical" evidence="13">
    <location>
        <begin position="197"/>
        <end position="218"/>
    </location>
</feature>
<evidence type="ECO:0000256" key="6">
    <source>
        <dbReference type="ARBA" id="ARBA00022989"/>
    </source>
</evidence>
<keyword evidence="11" id="KW-1071">Ligand-gated ion channel</keyword>
<feature type="domain" description="Ionotropic glutamate receptor L-glutamate and glycine-binding" evidence="14">
    <location>
        <begin position="459"/>
        <end position="519"/>
    </location>
</feature>
<proteinExistence type="inferred from homology"/>
<evidence type="ECO:0000256" key="13">
    <source>
        <dbReference type="SAM" id="Phobius"/>
    </source>
</evidence>
<dbReference type="OrthoDB" id="6424337at2759"/>
<keyword evidence="8 13" id="KW-0472">Membrane</keyword>
<dbReference type="InterPro" id="IPR052192">
    <property type="entry name" value="Insect_Ionotropic_Sensory_Rcpt"/>
</dbReference>
<dbReference type="Pfam" id="PF10613">
    <property type="entry name" value="Lig_chan-Glu_bd"/>
    <property type="match status" value="2"/>
</dbReference>
<dbReference type="GO" id="GO:0015276">
    <property type="term" value="F:ligand-gated monoatomic ion channel activity"/>
    <property type="evidence" value="ECO:0007669"/>
    <property type="project" value="InterPro"/>
</dbReference>
<evidence type="ECO:0000256" key="8">
    <source>
        <dbReference type="ARBA" id="ARBA00023136"/>
    </source>
</evidence>
<evidence type="ECO:0000259" key="14">
    <source>
        <dbReference type="SMART" id="SM00918"/>
    </source>
</evidence>
<evidence type="ECO:0000256" key="9">
    <source>
        <dbReference type="ARBA" id="ARBA00023170"/>
    </source>
</evidence>
<comment type="subcellular location">
    <subcellularLocation>
        <location evidence="1">Cell membrane</location>
        <topology evidence="1">Multi-pass membrane protein</topology>
    </subcellularLocation>
</comment>
<comment type="similarity">
    <text evidence="2">Belongs to the glutamate-gated ion channel (TC 1.A.10.1) family.</text>
</comment>
<protein>
    <recommendedName>
        <fullName evidence="14">Ionotropic glutamate receptor L-glutamate and glycine-binding domain-containing protein</fullName>
    </recommendedName>
</protein>
<keyword evidence="12" id="KW-0407">Ion channel</keyword>
<accession>A0A8X6FB24</accession>
<evidence type="ECO:0000256" key="2">
    <source>
        <dbReference type="ARBA" id="ARBA00008685"/>
    </source>
</evidence>
<evidence type="ECO:0000313" key="15">
    <source>
        <dbReference type="EMBL" id="GFQ74621.1"/>
    </source>
</evidence>
<feature type="transmembrane region" description="Helical" evidence="13">
    <location>
        <begin position="124"/>
        <end position="147"/>
    </location>
</feature>
<dbReference type="SMART" id="SM00918">
    <property type="entry name" value="Lig_chan-Glu_bd"/>
    <property type="match status" value="2"/>
</dbReference>
<dbReference type="InterPro" id="IPR019594">
    <property type="entry name" value="Glu/Gly-bd"/>
</dbReference>
<name>A0A8X6FB24_TRICU</name>
<dbReference type="GO" id="GO:0005886">
    <property type="term" value="C:plasma membrane"/>
    <property type="evidence" value="ECO:0007669"/>
    <property type="project" value="UniProtKB-SubCell"/>
</dbReference>
<evidence type="ECO:0000256" key="4">
    <source>
        <dbReference type="ARBA" id="ARBA00022475"/>
    </source>
</evidence>
<keyword evidence="4" id="KW-1003">Cell membrane</keyword>
<evidence type="ECO:0000256" key="3">
    <source>
        <dbReference type="ARBA" id="ARBA00022448"/>
    </source>
</evidence>
<dbReference type="EMBL" id="BMAO01011560">
    <property type="protein sequence ID" value="GFQ74621.1"/>
    <property type="molecule type" value="Genomic_DNA"/>
</dbReference>
<dbReference type="Gene3D" id="3.40.190.10">
    <property type="entry name" value="Periplasmic binding protein-like II"/>
    <property type="match status" value="2"/>
</dbReference>
<keyword evidence="7" id="KW-0406">Ion transport</keyword>
<dbReference type="Proteomes" id="UP000887116">
    <property type="component" value="Unassembled WGS sequence"/>
</dbReference>
<dbReference type="PANTHER" id="PTHR42643">
    <property type="entry name" value="IONOTROPIC RECEPTOR 20A-RELATED"/>
    <property type="match status" value="1"/>
</dbReference>
<comment type="caution">
    <text evidence="15">The sequence shown here is derived from an EMBL/GenBank/DDBJ whole genome shotgun (WGS) entry which is preliminary data.</text>
</comment>
<dbReference type="AlphaFoldDB" id="A0A8X6FB24"/>
<dbReference type="Pfam" id="PF00060">
    <property type="entry name" value="Lig_chan"/>
    <property type="match status" value="2"/>
</dbReference>
<evidence type="ECO:0000256" key="7">
    <source>
        <dbReference type="ARBA" id="ARBA00023065"/>
    </source>
</evidence>
<keyword evidence="16" id="KW-1185">Reference proteome</keyword>
<dbReference type="GO" id="GO:0050906">
    <property type="term" value="P:detection of stimulus involved in sensory perception"/>
    <property type="evidence" value="ECO:0007669"/>
    <property type="project" value="UniProtKB-ARBA"/>
</dbReference>
<dbReference type="PANTHER" id="PTHR42643:SF24">
    <property type="entry name" value="IONOTROPIC RECEPTOR 60A"/>
    <property type="match status" value="1"/>
</dbReference>
<evidence type="ECO:0000313" key="16">
    <source>
        <dbReference type="Proteomes" id="UP000887116"/>
    </source>
</evidence>
<keyword evidence="6 13" id="KW-1133">Transmembrane helix</keyword>
<feature type="transmembrane region" description="Helical" evidence="13">
    <location>
        <begin position="167"/>
        <end position="185"/>
    </location>
</feature>
<feature type="transmembrane region" description="Helical" evidence="13">
    <location>
        <begin position="835"/>
        <end position="858"/>
    </location>
</feature>
<gene>
    <name evidence="15" type="ORF">TNCT_586151</name>
</gene>
<feature type="transmembrane region" description="Helical" evidence="13">
    <location>
        <begin position="573"/>
        <end position="596"/>
    </location>
</feature>
<keyword evidence="10" id="KW-0325">Glycoprotein</keyword>
<evidence type="ECO:0000256" key="5">
    <source>
        <dbReference type="ARBA" id="ARBA00022692"/>
    </source>
</evidence>